<feature type="non-terminal residue" evidence="2">
    <location>
        <position position="1"/>
    </location>
</feature>
<dbReference type="KEGG" id="loa:LOAG_06834"/>
<sequence>SSSSDEKKGSSNDDESDNSSGPSIDTSKARKKKKKTEPKGKAAKKAKSLPQKKLRADDETENTTLTATTRAKFEKSSENLRHNMEGRIRMHFSRNFLAYLALLTGTERNKYTSKQTTARQPTRTHCPLVDMQAFVVIVQKSISHIKMLV</sequence>
<evidence type="ECO:0000313" key="2">
    <source>
        <dbReference type="EMBL" id="EFO21651.1"/>
    </source>
</evidence>
<feature type="region of interest" description="Disordered" evidence="1">
    <location>
        <begin position="1"/>
        <end position="78"/>
    </location>
</feature>
<name>A0A1S0TX46_LOALO</name>
<feature type="compositionally biased region" description="Basic and acidic residues" evidence="1">
    <location>
        <begin position="1"/>
        <end position="11"/>
    </location>
</feature>
<dbReference type="AlphaFoldDB" id="A0A1S0TX46"/>
<dbReference type="InParanoid" id="A0A1S0TX46"/>
<evidence type="ECO:0000256" key="1">
    <source>
        <dbReference type="SAM" id="MobiDB-lite"/>
    </source>
</evidence>
<organism evidence="2">
    <name type="scientific">Loa loa</name>
    <name type="common">Eye worm</name>
    <name type="synonym">Filaria loa</name>
    <dbReference type="NCBI Taxonomy" id="7209"/>
    <lineage>
        <taxon>Eukaryota</taxon>
        <taxon>Metazoa</taxon>
        <taxon>Ecdysozoa</taxon>
        <taxon>Nematoda</taxon>
        <taxon>Chromadorea</taxon>
        <taxon>Rhabditida</taxon>
        <taxon>Spirurina</taxon>
        <taxon>Spiruromorpha</taxon>
        <taxon>Filarioidea</taxon>
        <taxon>Onchocercidae</taxon>
        <taxon>Loa</taxon>
    </lineage>
</organism>
<feature type="compositionally biased region" description="Basic residues" evidence="1">
    <location>
        <begin position="29"/>
        <end position="53"/>
    </location>
</feature>
<dbReference type="RefSeq" id="XP_003142418.1">
    <property type="nucleotide sequence ID" value="XM_003142370.1"/>
</dbReference>
<dbReference type="GeneID" id="9944250"/>
<reference evidence="2" key="1">
    <citation type="submission" date="2012-04" db="EMBL/GenBank/DDBJ databases">
        <title>The Genome Sequence of Loa loa.</title>
        <authorList>
            <consortium name="The Broad Institute Genome Sequencing Platform"/>
            <consortium name="Broad Institute Genome Sequencing Center for Infectious Disease"/>
            <person name="Nutman T.B."/>
            <person name="Fink D.L."/>
            <person name="Russ C."/>
            <person name="Young S."/>
            <person name="Zeng Q."/>
            <person name="Gargeya S."/>
            <person name="Alvarado L."/>
            <person name="Berlin A."/>
            <person name="Chapman S.B."/>
            <person name="Chen Z."/>
            <person name="Freedman E."/>
            <person name="Gellesch M."/>
            <person name="Goldberg J."/>
            <person name="Griggs A."/>
            <person name="Gujja S."/>
            <person name="Heilman E.R."/>
            <person name="Heiman D."/>
            <person name="Howarth C."/>
            <person name="Mehta T."/>
            <person name="Neiman D."/>
            <person name="Pearson M."/>
            <person name="Roberts A."/>
            <person name="Saif S."/>
            <person name="Shea T."/>
            <person name="Shenoy N."/>
            <person name="Sisk P."/>
            <person name="Stolte C."/>
            <person name="Sykes S."/>
            <person name="White J."/>
            <person name="Yandava C."/>
            <person name="Haas B."/>
            <person name="Henn M.R."/>
            <person name="Nusbaum C."/>
            <person name="Birren B."/>
        </authorList>
    </citation>
    <scope>NUCLEOTIDE SEQUENCE [LARGE SCALE GENOMIC DNA]</scope>
</reference>
<proteinExistence type="predicted"/>
<gene>
    <name evidence="2" type="ORF">LOAG_06834</name>
</gene>
<dbReference type="CTD" id="9944250"/>
<protein>
    <submittedName>
        <fullName evidence="2">Uncharacterized protein</fullName>
    </submittedName>
</protein>
<accession>A0A1S0TX46</accession>
<dbReference type="EMBL" id="JH712111">
    <property type="protein sequence ID" value="EFO21651.1"/>
    <property type="molecule type" value="Genomic_DNA"/>
</dbReference>